<dbReference type="InterPro" id="IPR029055">
    <property type="entry name" value="Ntn_hydrolases_N"/>
</dbReference>
<dbReference type="Pfam" id="PF01804">
    <property type="entry name" value="Penicil_amidase"/>
    <property type="match status" value="1"/>
</dbReference>
<organism evidence="1">
    <name type="scientific">marine sediment metagenome</name>
    <dbReference type="NCBI Taxonomy" id="412755"/>
    <lineage>
        <taxon>unclassified sequences</taxon>
        <taxon>metagenomes</taxon>
        <taxon>ecological metagenomes</taxon>
    </lineage>
</organism>
<accession>X0ZUG0</accession>
<dbReference type="PANTHER" id="PTHR34218">
    <property type="entry name" value="PEPTIDASE S45 PENICILLIN AMIDASE"/>
    <property type="match status" value="1"/>
</dbReference>
<name>X0ZUG0_9ZZZZ</name>
<protein>
    <recommendedName>
        <fullName evidence="2">Penicillin amidase</fullName>
    </recommendedName>
</protein>
<dbReference type="InterPro" id="IPR002692">
    <property type="entry name" value="S45"/>
</dbReference>
<evidence type="ECO:0008006" key="2">
    <source>
        <dbReference type="Google" id="ProtNLM"/>
    </source>
</evidence>
<reference evidence="1" key="1">
    <citation type="journal article" date="2014" name="Front. Microbiol.">
        <title>High frequency of phylogenetically diverse reductive dehalogenase-homologous genes in deep subseafloor sedimentary metagenomes.</title>
        <authorList>
            <person name="Kawai M."/>
            <person name="Futagami T."/>
            <person name="Toyoda A."/>
            <person name="Takaki Y."/>
            <person name="Nishi S."/>
            <person name="Hori S."/>
            <person name="Arai W."/>
            <person name="Tsubouchi T."/>
            <person name="Morono Y."/>
            <person name="Uchiyama I."/>
            <person name="Ito T."/>
            <person name="Fujiyama A."/>
            <person name="Inagaki F."/>
            <person name="Takami H."/>
        </authorList>
    </citation>
    <scope>NUCLEOTIDE SEQUENCE</scope>
    <source>
        <strain evidence="1">Expedition CK06-06</strain>
    </source>
</reference>
<comment type="caution">
    <text evidence="1">The sequence shown here is derived from an EMBL/GenBank/DDBJ whole genome shotgun (WGS) entry which is preliminary data.</text>
</comment>
<dbReference type="EMBL" id="BART01006467">
    <property type="protein sequence ID" value="GAG64113.1"/>
    <property type="molecule type" value="Genomic_DNA"/>
</dbReference>
<dbReference type="GO" id="GO:0016787">
    <property type="term" value="F:hydrolase activity"/>
    <property type="evidence" value="ECO:0007669"/>
    <property type="project" value="InterPro"/>
</dbReference>
<dbReference type="GO" id="GO:0017000">
    <property type="term" value="P:antibiotic biosynthetic process"/>
    <property type="evidence" value="ECO:0007669"/>
    <property type="project" value="InterPro"/>
</dbReference>
<feature type="non-terminal residue" evidence="1">
    <location>
        <position position="1"/>
    </location>
</feature>
<dbReference type="AlphaFoldDB" id="X0ZUG0"/>
<dbReference type="SUPFAM" id="SSF56235">
    <property type="entry name" value="N-terminal nucleophile aminohydrolases (Ntn hydrolases)"/>
    <property type="match status" value="1"/>
</dbReference>
<proteinExistence type="predicted"/>
<evidence type="ECO:0000313" key="1">
    <source>
        <dbReference type="EMBL" id="GAG64113.1"/>
    </source>
</evidence>
<dbReference type="PANTHER" id="PTHR34218:SF4">
    <property type="entry name" value="ACYL-HOMOSERINE LACTONE ACYLASE QUIP"/>
    <property type="match status" value="1"/>
</dbReference>
<sequence length="134" mass="14623">FLLAAVKRNIEYYHQKYEGPLSSRTWGEINTAAIRHPLSQSIPVLGEYLNMPVEPLNGDLDMPKAQGPAFGASERFSVAPGDEAHSVFHMPTGASGHPLSPYYAAGHSDWVNGLPSPFLPGEAMHTLTLTPDRR</sequence>
<dbReference type="Gene3D" id="3.60.20.10">
    <property type="entry name" value="Glutamine Phosphoribosylpyrophosphate, subunit 1, domain 1"/>
    <property type="match status" value="1"/>
</dbReference>
<gene>
    <name evidence="1" type="ORF">S01H4_14758</name>
</gene>